<dbReference type="CDD" id="cd06186">
    <property type="entry name" value="NOX_Duox_like_FAD_NADP"/>
    <property type="match status" value="1"/>
</dbReference>
<dbReference type="InterPro" id="IPR051410">
    <property type="entry name" value="Ferric/Cupric_Reductase"/>
</dbReference>
<evidence type="ECO:0000256" key="4">
    <source>
        <dbReference type="ARBA" id="ARBA00022989"/>
    </source>
</evidence>
<protein>
    <recommendedName>
        <fullName evidence="9">Ferric oxidoreductase domain-containing protein</fullName>
    </recommendedName>
</protein>
<dbReference type="GO" id="GO:0005886">
    <property type="term" value="C:plasma membrane"/>
    <property type="evidence" value="ECO:0007669"/>
    <property type="project" value="TreeGrafter"/>
</dbReference>
<organism evidence="10 11">
    <name type="scientific">Exophiala dermatitidis</name>
    <name type="common">Black yeast-like fungus</name>
    <name type="synonym">Wangiella dermatitidis</name>
    <dbReference type="NCBI Taxonomy" id="5970"/>
    <lineage>
        <taxon>Eukaryota</taxon>
        <taxon>Fungi</taxon>
        <taxon>Dikarya</taxon>
        <taxon>Ascomycota</taxon>
        <taxon>Pezizomycotina</taxon>
        <taxon>Eurotiomycetes</taxon>
        <taxon>Chaetothyriomycetidae</taxon>
        <taxon>Chaetothyriales</taxon>
        <taxon>Herpotrichiellaceae</taxon>
        <taxon>Exophiala</taxon>
    </lineage>
</organism>
<keyword evidence="5" id="KW-0406">Ion transport</keyword>
<feature type="transmembrane region" description="Helical" evidence="8">
    <location>
        <begin position="325"/>
        <end position="345"/>
    </location>
</feature>
<feature type="compositionally biased region" description="Polar residues" evidence="7">
    <location>
        <begin position="503"/>
        <end position="516"/>
    </location>
</feature>
<feature type="transmembrane region" description="Helical" evidence="8">
    <location>
        <begin position="386"/>
        <end position="406"/>
    </location>
</feature>
<evidence type="ECO:0000256" key="5">
    <source>
        <dbReference type="ARBA" id="ARBA00023065"/>
    </source>
</evidence>
<feature type="transmembrane region" description="Helical" evidence="8">
    <location>
        <begin position="418"/>
        <end position="436"/>
    </location>
</feature>
<dbReference type="Proteomes" id="UP001161757">
    <property type="component" value="Unassembled WGS sequence"/>
</dbReference>
<evidence type="ECO:0000256" key="8">
    <source>
        <dbReference type="SAM" id="Phobius"/>
    </source>
</evidence>
<keyword evidence="2" id="KW-0813">Transport</keyword>
<feature type="region of interest" description="Disordered" evidence="7">
    <location>
        <begin position="503"/>
        <end position="525"/>
    </location>
</feature>
<evidence type="ECO:0000313" key="11">
    <source>
        <dbReference type="Proteomes" id="UP001161757"/>
    </source>
</evidence>
<feature type="transmembrane region" description="Helical" evidence="8">
    <location>
        <begin position="357"/>
        <end position="379"/>
    </location>
</feature>
<evidence type="ECO:0000313" key="10">
    <source>
        <dbReference type="EMBL" id="KAJ8989844.1"/>
    </source>
</evidence>
<dbReference type="GO" id="GO:0015677">
    <property type="term" value="P:copper ion import"/>
    <property type="evidence" value="ECO:0007669"/>
    <property type="project" value="TreeGrafter"/>
</dbReference>
<evidence type="ECO:0000256" key="1">
    <source>
        <dbReference type="ARBA" id="ARBA00004141"/>
    </source>
</evidence>
<evidence type="ECO:0000256" key="2">
    <source>
        <dbReference type="ARBA" id="ARBA00022448"/>
    </source>
</evidence>
<dbReference type="Gene3D" id="3.40.50.80">
    <property type="entry name" value="Nucleotide-binding domain of ferredoxin-NADP reductase (FNR) module"/>
    <property type="match status" value="1"/>
</dbReference>
<feature type="domain" description="Ferric oxidoreductase" evidence="9">
    <location>
        <begin position="322"/>
        <end position="402"/>
    </location>
</feature>
<dbReference type="Pfam" id="PF01794">
    <property type="entry name" value="Ferric_reduct"/>
    <property type="match status" value="1"/>
</dbReference>
<dbReference type="InterPro" id="IPR039261">
    <property type="entry name" value="FNR_nucleotide-bd"/>
</dbReference>
<keyword evidence="3 8" id="KW-0812">Transmembrane</keyword>
<keyword evidence="4 8" id="KW-1133">Transmembrane helix</keyword>
<dbReference type="PANTHER" id="PTHR32361">
    <property type="entry name" value="FERRIC/CUPRIC REDUCTASE TRANSMEMBRANE COMPONENT"/>
    <property type="match status" value="1"/>
</dbReference>
<feature type="transmembrane region" description="Helical" evidence="8">
    <location>
        <begin position="594"/>
        <end position="611"/>
    </location>
</feature>
<dbReference type="InterPro" id="IPR013130">
    <property type="entry name" value="Fe3_Rdtase_TM_dom"/>
</dbReference>
<evidence type="ECO:0000256" key="6">
    <source>
        <dbReference type="ARBA" id="ARBA00023136"/>
    </source>
</evidence>
<evidence type="ECO:0000259" key="9">
    <source>
        <dbReference type="Pfam" id="PF01794"/>
    </source>
</evidence>
<dbReference type="AlphaFoldDB" id="A0AAN6ESC8"/>
<evidence type="ECO:0000256" key="7">
    <source>
        <dbReference type="SAM" id="MobiDB-lite"/>
    </source>
</evidence>
<dbReference type="SUPFAM" id="SSF52343">
    <property type="entry name" value="Ferredoxin reductase-like, C-terminal NADP-linked domain"/>
    <property type="match status" value="1"/>
</dbReference>
<gene>
    <name evidence="10" type="ORF">HRR80_005986</name>
</gene>
<evidence type="ECO:0000256" key="3">
    <source>
        <dbReference type="ARBA" id="ARBA00022692"/>
    </source>
</evidence>
<name>A0AAN6ESC8_EXODE</name>
<dbReference type="GO" id="GO:0006826">
    <property type="term" value="P:iron ion transport"/>
    <property type="evidence" value="ECO:0007669"/>
    <property type="project" value="TreeGrafter"/>
</dbReference>
<comment type="subcellular location">
    <subcellularLocation>
        <location evidence="1">Membrane</location>
        <topology evidence="1">Multi-pass membrane protein</topology>
    </subcellularLocation>
</comment>
<sequence length="708" mass="79298">MGYSSAVALASESTLSATQSLKTSTQEAGFVIMKFPRLTLLSALPSVIATGPIPVTRTGLAGIDGFTFYDPYCAHGCFRSFSPFKLQCSATVSPGGHTTADDTAHNLAVCRASDFPFLSSIAWCIHLYCPGNVRTSTIEKFWETQITGDIRIIPKWSYGEVMANITKPPTMMAMDMDATLNMTMLTSYHTWKITQDTLIYFFRETALESYYGLAILLTAFGLPIVLTWLGYLPFMSGALERIHPWIYPSIIGTYHNRPLPFLLGNAPTVGQSLYIALLFILNIVFLAVGYKTLWPNEEFQWYRNHYQELLAYFMWRTGALAFSRLFLLQTLLHSIIIISLILYQNDGYYATTVGTPLWIWGCVGTVAAVIIVPTSVLVIRQRAYELFLVTHIVMAVICLVGCWYHVWYDDEGCFGYETWLYATFAVWFFDRLARVARILKTGIRRARVTDISPTIARVDIPAIRWVASGHCVYVYFPTLSPLRPWENHPFSLIPTAVLNRRTNNYSEDQTTNTPSDAGNDMEKNHPQVAPTLDPPKREGLAHVDSRYTNSGLTLFVRKRVGMTRALRAQEGLLTLLEGPYPTTPTKTLLQSDRLLLIGGGMGITGLAPFLWSHPNVKLFYSVKTADQCLVDSLRSVLGEVREKEICIGKRLDISALLRDEASLGWSKIAVVVCGPGEMCDDVRAIVARLGREMVGHCSFELEVDAFSW</sequence>
<proteinExistence type="predicted"/>
<feature type="transmembrane region" description="Helical" evidence="8">
    <location>
        <begin position="273"/>
        <end position="293"/>
    </location>
</feature>
<dbReference type="PANTHER" id="PTHR32361:SF9">
    <property type="entry name" value="FERRIC REDUCTASE TRANSMEMBRANE COMPONENT 3-RELATED"/>
    <property type="match status" value="1"/>
</dbReference>
<accession>A0AAN6ESC8</accession>
<reference evidence="10" key="1">
    <citation type="submission" date="2023-01" db="EMBL/GenBank/DDBJ databases">
        <title>Exophiala dermititidis isolated from Cystic Fibrosis Patient.</title>
        <authorList>
            <person name="Kurbessoian T."/>
            <person name="Crocker A."/>
            <person name="Murante D."/>
            <person name="Hogan D.A."/>
            <person name="Stajich J.E."/>
        </authorList>
    </citation>
    <scope>NUCLEOTIDE SEQUENCE</scope>
    <source>
        <strain evidence="10">Ex8</strain>
    </source>
</reference>
<dbReference type="EMBL" id="JAJGCB010000012">
    <property type="protein sequence ID" value="KAJ8989844.1"/>
    <property type="molecule type" value="Genomic_DNA"/>
</dbReference>
<dbReference type="GO" id="GO:0006879">
    <property type="term" value="P:intracellular iron ion homeostasis"/>
    <property type="evidence" value="ECO:0007669"/>
    <property type="project" value="TreeGrafter"/>
</dbReference>
<keyword evidence="6 8" id="KW-0472">Membrane</keyword>
<comment type="caution">
    <text evidence="10">The sequence shown here is derived from an EMBL/GenBank/DDBJ whole genome shotgun (WGS) entry which is preliminary data.</text>
</comment>
<feature type="transmembrane region" description="Helical" evidence="8">
    <location>
        <begin position="210"/>
        <end position="231"/>
    </location>
</feature>
<dbReference type="GO" id="GO:0000293">
    <property type="term" value="F:ferric-chelate reductase activity"/>
    <property type="evidence" value="ECO:0007669"/>
    <property type="project" value="TreeGrafter"/>
</dbReference>